<dbReference type="RefSeq" id="WP_070877319.1">
    <property type="nucleotide sequence ID" value="NZ_CAJGAA010000001.1"/>
</dbReference>
<keyword evidence="4" id="KW-1185">Reference proteome</keyword>
<dbReference type="PIRSF" id="PIRSF006728">
    <property type="entry name" value="CinA"/>
    <property type="match status" value="1"/>
</dbReference>
<dbReference type="Pfam" id="PF00994">
    <property type="entry name" value="MoCF_biosynth"/>
    <property type="match status" value="1"/>
</dbReference>
<dbReference type="Proteomes" id="UP000441585">
    <property type="component" value="Unassembled WGS sequence"/>
</dbReference>
<gene>
    <name evidence="1" type="primary">cinA</name>
    <name evidence="3" type="ORF">GJU41_07130</name>
</gene>
<dbReference type="Gene3D" id="3.90.950.20">
    <property type="entry name" value="CinA-like"/>
    <property type="match status" value="1"/>
</dbReference>
<dbReference type="NCBIfam" id="TIGR00177">
    <property type="entry name" value="molyb_syn"/>
    <property type="match status" value="1"/>
</dbReference>
<dbReference type="Gene3D" id="3.40.980.10">
    <property type="entry name" value="MoaB/Mog-like domain"/>
    <property type="match status" value="1"/>
</dbReference>
<protein>
    <recommendedName>
        <fullName evidence="1">Putative competence-damage inducible protein</fullName>
    </recommendedName>
</protein>
<dbReference type="EMBL" id="WKKF01000001">
    <property type="protein sequence ID" value="MRX53742.1"/>
    <property type="molecule type" value="Genomic_DNA"/>
</dbReference>
<dbReference type="HAMAP" id="MF_00226_B">
    <property type="entry name" value="CinA_B"/>
    <property type="match status" value="1"/>
</dbReference>
<comment type="caution">
    <text evidence="3">The sequence shown here is derived from an EMBL/GenBank/DDBJ whole genome shotgun (WGS) entry which is preliminary data.</text>
</comment>
<organism evidence="3 4">
    <name type="scientific">Metabacillus idriensis</name>
    <dbReference type="NCBI Taxonomy" id="324768"/>
    <lineage>
        <taxon>Bacteria</taxon>
        <taxon>Bacillati</taxon>
        <taxon>Bacillota</taxon>
        <taxon>Bacilli</taxon>
        <taxon>Bacillales</taxon>
        <taxon>Bacillaceae</taxon>
        <taxon>Metabacillus</taxon>
    </lineage>
</organism>
<reference evidence="3 4" key="1">
    <citation type="submission" date="2019-11" db="EMBL/GenBank/DDBJ databases">
        <title>Bacillus idriensis genome.</title>
        <authorList>
            <person name="Konopka E.N."/>
            <person name="Newman J.D."/>
        </authorList>
    </citation>
    <scope>NUCLEOTIDE SEQUENCE [LARGE SCALE GENOMIC DNA]</scope>
    <source>
        <strain evidence="3 4">DSM 19097</strain>
    </source>
</reference>
<dbReference type="CDD" id="cd00885">
    <property type="entry name" value="cinA"/>
    <property type="match status" value="1"/>
</dbReference>
<dbReference type="InterPro" id="IPR041424">
    <property type="entry name" value="CinA_KH"/>
</dbReference>
<feature type="domain" description="MoaB/Mog" evidence="2">
    <location>
        <begin position="6"/>
        <end position="173"/>
    </location>
</feature>
<dbReference type="PANTHER" id="PTHR13939:SF0">
    <property type="entry name" value="NMN AMIDOHYDROLASE-LIKE PROTEIN YFAY"/>
    <property type="match status" value="1"/>
</dbReference>
<sequence length="418" mass="46102">MTSKTEIIAVGSELLLGQIVNSNAQFLSQQLAENGLNVYYHTVVGDNPARLEQAVKIAKERSNIIIFTGGLGPTKDDLTKETIANILGKKLVTDEEALRSIEDYFVKVKRSMSENNKKQAWILEDSHVLKNEHGMAPGMAIEADDRIYMLLPGPPSEMKPMFIKFGLPYFREKLGQNDKIISRVLRYFGIGESQLETDIQDLIDAQTNPTIAPLAGDGEVTLRLTARHQQEAEAVRLINEMEKTINSRVGGFFYGYDQTTLADEVLRHLRQSNMTISAAESLTGGLFSDQLTAVKGTSDVFKGTIVCYTNEVKQSILNVSKETLDQHGAVSEQCAKEMAEQIRKLTNSDIGISFTGIAGEDPVEGKKPGTVYIGLACIGQPTKTVLLHLAGNRNAIRRRTVKYGCHLLIKTLLENTAE</sequence>
<evidence type="ECO:0000259" key="2">
    <source>
        <dbReference type="SMART" id="SM00852"/>
    </source>
</evidence>
<evidence type="ECO:0000313" key="3">
    <source>
        <dbReference type="EMBL" id="MRX53742.1"/>
    </source>
</evidence>
<accession>A0A6I2M8V3</accession>
<dbReference type="InterPro" id="IPR036425">
    <property type="entry name" value="MoaB/Mog-like_dom_sf"/>
</dbReference>
<dbReference type="Pfam" id="PF18146">
    <property type="entry name" value="CinA_KH"/>
    <property type="match status" value="1"/>
</dbReference>
<comment type="similarity">
    <text evidence="1">Belongs to the CinA family.</text>
</comment>
<dbReference type="NCBIfam" id="TIGR00199">
    <property type="entry name" value="PncC_domain"/>
    <property type="match status" value="1"/>
</dbReference>
<proteinExistence type="inferred from homology"/>
<dbReference type="SUPFAM" id="SSF53218">
    <property type="entry name" value="Molybdenum cofactor biosynthesis proteins"/>
    <property type="match status" value="1"/>
</dbReference>
<dbReference type="InterPro" id="IPR036653">
    <property type="entry name" value="CinA-like_C"/>
</dbReference>
<dbReference type="InterPro" id="IPR001453">
    <property type="entry name" value="MoaB/Mog_dom"/>
</dbReference>
<dbReference type="SUPFAM" id="SSF142433">
    <property type="entry name" value="CinA-like"/>
    <property type="match status" value="1"/>
</dbReference>
<evidence type="ECO:0000256" key="1">
    <source>
        <dbReference type="HAMAP-Rule" id="MF_00226"/>
    </source>
</evidence>
<dbReference type="NCBIfam" id="TIGR00200">
    <property type="entry name" value="cinA_nterm"/>
    <property type="match status" value="1"/>
</dbReference>
<dbReference type="SMART" id="SM00852">
    <property type="entry name" value="MoCF_biosynth"/>
    <property type="match status" value="1"/>
</dbReference>
<dbReference type="AlphaFoldDB" id="A0A6I2M8V3"/>
<evidence type="ECO:0000313" key="4">
    <source>
        <dbReference type="Proteomes" id="UP000441585"/>
    </source>
</evidence>
<dbReference type="Pfam" id="PF02464">
    <property type="entry name" value="CinA"/>
    <property type="match status" value="1"/>
</dbReference>
<dbReference type="InterPro" id="IPR008135">
    <property type="entry name" value="Competence-induced_CinA"/>
</dbReference>
<dbReference type="InterPro" id="IPR008136">
    <property type="entry name" value="CinA_C"/>
</dbReference>
<dbReference type="InterPro" id="IPR050101">
    <property type="entry name" value="CinA"/>
</dbReference>
<dbReference type="PANTHER" id="PTHR13939">
    <property type="entry name" value="NICOTINAMIDE-NUCLEOTIDE AMIDOHYDROLASE PNCC"/>
    <property type="match status" value="1"/>
</dbReference>
<dbReference type="Gene3D" id="3.30.70.2860">
    <property type="match status" value="1"/>
</dbReference>
<dbReference type="NCBIfam" id="NF001813">
    <property type="entry name" value="PRK00549.1"/>
    <property type="match status" value="1"/>
</dbReference>
<name>A0A6I2M8V3_9BACI</name>